<reference evidence="3 4" key="1">
    <citation type="submission" date="2019-02" db="EMBL/GenBank/DDBJ databases">
        <title>Deep-cultivation of Planctomycetes and their phenomic and genomic characterization uncovers novel biology.</title>
        <authorList>
            <person name="Wiegand S."/>
            <person name="Jogler M."/>
            <person name="Boedeker C."/>
            <person name="Pinto D."/>
            <person name="Vollmers J."/>
            <person name="Rivas-Marin E."/>
            <person name="Kohn T."/>
            <person name="Peeters S.H."/>
            <person name="Heuer A."/>
            <person name="Rast P."/>
            <person name="Oberbeckmann S."/>
            <person name="Bunk B."/>
            <person name="Jeske O."/>
            <person name="Meyerdierks A."/>
            <person name="Storesund J.E."/>
            <person name="Kallscheuer N."/>
            <person name="Luecker S."/>
            <person name="Lage O.M."/>
            <person name="Pohl T."/>
            <person name="Merkel B.J."/>
            <person name="Hornburger P."/>
            <person name="Mueller R.-W."/>
            <person name="Bruemmer F."/>
            <person name="Labrenz M."/>
            <person name="Spormann A.M."/>
            <person name="Op den Camp H."/>
            <person name="Overmann J."/>
            <person name="Amann R."/>
            <person name="Jetten M.S.M."/>
            <person name="Mascher T."/>
            <person name="Medema M.H."/>
            <person name="Devos D.P."/>
            <person name="Kaster A.-K."/>
            <person name="Ovreas L."/>
            <person name="Rohde M."/>
            <person name="Galperin M.Y."/>
            <person name="Jogler C."/>
        </authorList>
    </citation>
    <scope>NUCLEOTIDE SEQUENCE [LARGE SCALE GENOMIC DNA]</scope>
    <source>
        <strain evidence="3 4">Pla163</strain>
    </source>
</reference>
<dbReference type="SUPFAM" id="SSF51126">
    <property type="entry name" value="Pectin lyase-like"/>
    <property type="match status" value="1"/>
</dbReference>
<dbReference type="InterPro" id="IPR011050">
    <property type="entry name" value="Pectin_lyase_fold/virulence"/>
</dbReference>
<gene>
    <name evidence="3" type="ORF">Pla163_33670</name>
</gene>
<evidence type="ECO:0000313" key="3">
    <source>
        <dbReference type="EMBL" id="QDU86217.1"/>
    </source>
</evidence>
<dbReference type="Pfam" id="PF13229">
    <property type="entry name" value="Beta_helix"/>
    <property type="match status" value="1"/>
</dbReference>
<keyword evidence="4" id="KW-1185">Reference proteome</keyword>
<evidence type="ECO:0000313" key="4">
    <source>
        <dbReference type="Proteomes" id="UP000319342"/>
    </source>
</evidence>
<sequence precursor="true">MRSLLTLLAAVAASTIAHAQVTYVDASALGVNDGSSWNDAYTDLQDALSTTASGAIWIAAGTYVPSATGDRAATFQLVDGVEVLGGFAGGETTADQRDAEANLTVLSGDLLGDDTYGAGWNWWQFAWTGSLENSWHVVTGSGTGPTTVLDGVSIRAGRGDQSGLGIGAGLLVLGGSPKIRNCEFRYNTVGSGSSAYFSDSASRVTDCVIRDGYTCNCGTGGWTSGIICTGTSNMTFSDCEFSNHYYVSHDQGRGAALNIDFDASATLVRCRFVGNQTGNFYPMGGGTAYGAAVCAHGDVVVDRCEFLDNFAHAGAGLTMWGAGTVTNSLFARNEAVGHPQTSFLTYGDYGAGLLTVGFSTAPVVVTNCTFVDNNCSKGAGMAFYGAPGLVTNCIVYDNYADPIAPGEDPIFILKQNIVGDFDIANSCVEGLLQTEPGEDPPSPANFPGCIDIDPELVDIAGGVYRLAAGSPCIDSGDNAAIVGLPPYDLVGTARAMDDPATPDSGSGTAPIVDMGALEFGLTLFASARELSLAAGGGIDLDLELGAAYGGQVYVVLGSATGSTPGIVVDALTLPLVYDAYTLFTLQSFNTPMLQNTLGWTDGSGNATARFALPAGTDPSFVGTTLVHSALLIDVLGSGQASTTTNAVEFELVH</sequence>
<feature type="chain" id="PRO_5022109785" description="Right handed beta helix domain-containing protein" evidence="1">
    <location>
        <begin position="20"/>
        <end position="653"/>
    </location>
</feature>
<evidence type="ECO:0000259" key="2">
    <source>
        <dbReference type="Pfam" id="PF13229"/>
    </source>
</evidence>
<accession>A0A518D406</accession>
<dbReference type="RefSeq" id="WP_145191039.1">
    <property type="nucleotide sequence ID" value="NZ_CP036290.1"/>
</dbReference>
<protein>
    <recommendedName>
        <fullName evidence="2">Right handed beta helix domain-containing protein</fullName>
    </recommendedName>
</protein>
<dbReference type="EMBL" id="CP036290">
    <property type="protein sequence ID" value="QDU86217.1"/>
    <property type="molecule type" value="Genomic_DNA"/>
</dbReference>
<feature type="domain" description="Right handed beta helix" evidence="2">
    <location>
        <begin position="169"/>
        <end position="334"/>
    </location>
</feature>
<dbReference type="OrthoDB" id="292920at2"/>
<dbReference type="Gene3D" id="2.160.20.10">
    <property type="entry name" value="Single-stranded right-handed beta-helix, Pectin lyase-like"/>
    <property type="match status" value="1"/>
</dbReference>
<feature type="signal peptide" evidence="1">
    <location>
        <begin position="1"/>
        <end position="19"/>
    </location>
</feature>
<organism evidence="3 4">
    <name type="scientific">Rohdeia mirabilis</name>
    <dbReference type="NCBI Taxonomy" id="2528008"/>
    <lineage>
        <taxon>Bacteria</taxon>
        <taxon>Pseudomonadati</taxon>
        <taxon>Planctomycetota</taxon>
        <taxon>Planctomycetia</taxon>
        <taxon>Planctomycetia incertae sedis</taxon>
        <taxon>Rohdeia</taxon>
    </lineage>
</organism>
<dbReference type="InterPro" id="IPR039448">
    <property type="entry name" value="Beta_helix"/>
</dbReference>
<dbReference type="InterPro" id="IPR012334">
    <property type="entry name" value="Pectin_lyas_fold"/>
</dbReference>
<evidence type="ECO:0000256" key="1">
    <source>
        <dbReference type="SAM" id="SignalP"/>
    </source>
</evidence>
<name>A0A518D406_9BACT</name>
<dbReference type="Proteomes" id="UP000319342">
    <property type="component" value="Chromosome"/>
</dbReference>
<proteinExistence type="predicted"/>
<keyword evidence="1" id="KW-0732">Signal</keyword>
<dbReference type="AlphaFoldDB" id="A0A518D406"/>